<dbReference type="Pfam" id="PF07739">
    <property type="entry name" value="TipAS"/>
    <property type="match status" value="1"/>
</dbReference>
<dbReference type="AlphaFoldDB" id="A0A4R0J625"/>
<dbReference type="GO" id="GO:0003700">
    <property type="term" value="F:DNA-binding transcription factor activity"/>
    <property type="evidence" value="ECO:0007669"/>
    <property type="project" value="InterPro"/>
</dbReference>
<evidence type="ECO:0000313" key="3">
    <source>
        <dbReference type="EMBL" id="TCC39648.1"/>
    </source>
</evidence>
<dbReference type="InterPro" id="IPR047057">
    <property type="entry name" value="MerR_fam"/>
</dbReference>
<dbReference type="EMBL" id="SJKA01000002">
    <property type="protein sequence ID" value="TCC39648.1"/>
    <property type="molecule type" value="Genomic_DNA"/>
</dbReference>
<dbReference type="PANTHER" id="PTHR30204:SF97">
    <property type="entry name" value="MERR FAMILY REGULATORY PROTEIN"/>
    <property type="match status" value="1"/>
</dbReference>
<dbReference type="PROSITE" id="PS50937">
    <property type="entry name" value="HTH_MERR_2"/>
    <property type="match status" value="1"/>
</dbReference>
<dbReference type="PANTHER" id="PTHR30204">
    <property type="entry name" value="REDOX-CYCLING DRUG-SENSING TRANSCRIPTIONAL ACTIVATOR SOXR"/>
    <property type="match status" value="1"/>
</dbReference>
<name>A0A4R0J625_9ACTN</name>
<dbReference type="OrthoDB" id="4569196at2"/>
<feature type="domain" description="HTH merR-type" evidence="2">
    <location>
        <begin position="84"/>
        <end position="151"/>
    </location>
</feature>
<dbReference type="Gene3D" id="1.10.1660.10">
    <property type="match status" value="1"/>
</dbReference>
<dbReference type="CDD" id="cd01106">
    <property type="entry name" value="HTH_TipAL-Mta"/>
    <property type="match status" value="1"/>
</dbReference>
<dbReference type="Proteomes" id="UP000292695">
    <property type="component" value="Unassembled WGS sequence"/>
</dbReference>
<evidence type="ECO:0000313" key="4">
    <source>
        <dbReference type="Proteomes" id="UP000292695"/>
    </source>
</evidence>
<dbReference type="SUPFAM" id="SSF89082">
    <property type="entry name" value="Antibiotic binding domain of TipA-like multidrug resistance regulators"/>
    <property type="match status" value="1"/>
</dbReference>
<dbReference type="PRINTS" id="PR00040">
    <property type="entry name" value="HTHMERR"/>
</dbReference>
<evidence type="ECO:0000259" key="2">
    <source>
        <dbReference type="PROSITE" id="PS50937"/>
    </source>
</evidence>
<evidence type="ECO:0000256" key="1">
    <source>
        <dbReference type="ARBA" id="ARBA00023125"/>
    </source>
</evidence>
<dbReference type="Gene3D" id="1.10.490.50">
    <property type="entry name" value="Antibiotic binding domain of TipA-like multidrug resistance regulators"/>
    <property type="match status" value="1"/>
</dbReference>
<proteinExistence type="predicted"/>
<keyword evidence="1" id="KW-0238">DNA-binding</keyword>
<reference evidence="3 4" key="1">
    <citation type="submission" date="2019-02" db="EMBL/GenBank/DDBJ databases">
        <title>Kribbella capetownensis sp. nov. and Kribbella speibonae sp. nov., isolated from soil.</title>
        <authorList>
            <person name="Curtis S.M."/>
            <person name="Norton I."/>
            <person name="Everest G.J."/>
            <person name="Meyers P.R."/>
        </authorList>
    </citation>
    <scope>NUCLEOTIDE SEQUENCE [LARGE SCALE GENOMIC DNA]</scope>
    <source>
        <strain evidence="3 4">DSM 27082</strain>
    </source>
</reference>
<dbReference type="InterPro" id="IPR009061">
    <property type="entry name" value="DNA-bd_dom_put_sf"/>
</dbReference>
<accession>A0A4R0J625</accession>
<dbReference type="GO" id="GO:0003677">
    <property type="term" value="F:DNA binding"/>
    <property type="evidence" value="ECO:0007669"/>
    <property type="project" value="UniProtKB-KW"/>
</dbReference>
<dbReference type="SMART" id="SM00422">
    <property type="entry name" value="HTH_MERR"/>
    <property type="match status" value="1"/>
</dbReference>
<comment type="caution">
    <text evidence="3">The sequence shown here is derived from an EMBL/GenBank/DDBJ whole genome shotgun (WGS) entry which is preliminary data.</text>
</comment>
<dbReference type="InterPro" id="IPR012925">
    <property type="entry name" value="TipAS_dom"/>
</dbReference>
<dbReference type="Pfam" id="PF13411">
    <property type="entry name" value="MerR_1"/>
    <property type="match status" value="1"/>
</dbReference>
<gene>
    <name evidence="3" type="ORF">E0H50_06935</name>
</gene>
<organism evidence="3 4">
    <name type="scientific">Kribbella sindirgiensis</name>
    <dbReference type="NCBI Taxonomy" id="1124744"/>
    <lineage>
        <taxon>Bacteria</taxon>
        <taxon>Bacillati</taxon>
        <taxon>Actinomycetota</taxon>
        <taxon>Actinomycetes</taxon>
        <taxon>Propionibacteriales</taxon>
        <taxon>Kribbellaceae</taxon>
        <taxon>Kribbella</taxon>
    </lineage>
</organism>
<protein>
    <submittedName>
        <fullName evidence="3">MerR family transcriptional regulator</fullName>
    </submittedName>
</protein>
<dbReference type="InterPro" id="IPR000551">
    <property type="entry name" value="MerR-type_HTH_dom"/>
</dbReference>
<dbReference type="PROSITE" id="PS00552">
    <property type="entry name" value="HTH_MERR_1"/>
    <property type="match status" value="1"/>
</dbReference>
<dbReference type="InterPro" id="IPR036244">
    <property type="entry name" value="TipA-like_antibiotic-bd"/>
</dbReference>
<dbReference type="SUPFAM" id="SSF46955">
    <property type="entry name" value="Putative DNA-binding domain"/>
    <property type="match status" value="1"/>
</dbReference>
<keyword evidence="4" id="KW-1185">Reference proteome</keyword>
<sequence length="345" mass="38316">MCASISPGSSVVPEPSTTVSPGCVISGPPIAVMRPFATRRQSAGSAAPRSASRVCRIVNAMSRTLKADVTSYSSPYAGGVVERTVSEVARLAGVSVRTLRHYDAIGLLPPGRVAANGYRYYGRPELLRLQRILLLRELDVPLPSIARILDEQEDEVSALHGHREQLLQERKRLDVMLGSIERTIAGLSGDETVTDDEFFRGLSEARTRLREDLAERFGEAVAEGFEKAVRETDGWTREDYERMGDEGRRLLLRMAAARDRGVQPDSPEAFELIEQHHQGVLELWPATPTSYYALGDLLVENADQRAIIEMVDRDLPEWLASGVRAYAVQRLGYQQNDEQTVRRSV</sequence>